<protein>
    <submittedName>
        <fullName evidence="3">Aldehyde dehydrogenase (NADP(+))</fullName>
    </submittedName>
</protein>
<evidence type="ECO:0000259" key="2">
    <source>
        <dbReference type="Pfam" id="PF00171"/>
    </source>
</evidence>
<proteinExistence type="predicted"/>
<evidence type="ECO:0000313" key="3">
    <source>
        <dbReference type="EMBL" id="MCE4553066.1"/>
    </source>
</evidence>
<dbReference type="EMBL" id="JAJTWU010000001">
    <property type="protein sequence ID" value="MCE4553066.1"/>
    <property type="molecule type" value="Genomic_DNA"/>
</dbReference>
<keyword evidence="1" id="KW-0560">Oxidoreductase</keyword>
<dbReference type="Pfam" id="PF00171">
    <property type="entry name" value="Aldedh"/>
    <property type="match status" value="1"/>
</dbReference>
<dbReference type="PANTHER" id="PTHR43353">
    <property type="entry name" value="SUCCINATE-SEMIALDEHYDE DEHYDROGENASE, MITOCHONDRIAL"/>
    <property type="match status" value="1"/>
</dbReference>
<evidence type="ECO:0000256" key="1">
    <source>
        <dbReference type="ARBA" id="ARBA00023002"/>
    </source>
</evidence>
<dbReference type="Proteomes" id="UP001200741">
    <property type="component" value="Unassembled WGS sequence"/>
</dbReference>
<name>A0ABS8XQD7_9BURK</name>
<dbReference type="InterPro" id="IPR016162">
    <property type="entry name" value="Ald_DH_N"/>
</dbReference>
<sequence length="475" mass="48462">MTILTDSTPDQIRVAAQAAADAAPLWAATPIAVRATLLRALASALESQRNALVALADEETHLGAARLNGELDRTSFQLRGFAERIETGEAQPVQDDPAVPGAPPVGRPHLTRVAVPVGPVANFSASNFPFAFSVLGGDTASALAAGCPVVVKAHPGHPGLSRAVFELARGCIAALGLPAGVLQMVEGAGIPVGVALVRDPAIAAATFTGSVRGGVALWKEANARPRPIPFYGELGSVNPLVVLPDALAAQGSALAAQLAGSITLGCGQFCTSPGIIIVRDDEAGQTFVKQLAEGLAAANPHAMLNAGIRAGFNAGVARLHGRNGVKSLLALPAREAAPGAHLFATDATTFLADEVLHEEVFGPSALVVTVRDLAQTLQVLQAVQGTLTVTLWGADADTPDNRALVRTAQGIAGRVLFGGVPTGVAVTAAQQHGGPWPSTTNALTTSVGYAAMERFLRPVALQDAPAWLVEAKGQA</sequence>
<reference evidence="3 4" key="1">
    <citation type="submission" date="2021-12" db="EMBL/GenBank/DDBJ databases">
        <title>Genome seq of P8.</title>
        <authorList>
            <person name="Seo T."/>
        </authorList>
    </citation>
    <scope>NUCLEOTIDE SEQUENCE [LARGE SCALE GENOMIC DNA]</scope>
    <source>
        <strain evidence="3 4">P8</strain>
    </source>
</reference>
<dbReference type="CDD" id="cd07129">
    <property type="entry name" value="ALDH_KGSADH"/>
    <property type="match status" value="1"/>
</dbReference>
<feature type="domain" description="Aldehyde dehydrogenase" evidence="2">
    <location>
        <begin position="6"/>
        <end position="297"/>
    </location>
</feature>
<dbReference type="InterPro" id="IPR016163">
    <property type="entry name" value="Ald_DH_C"/>
</dbReference>
<dbReference type="Gene3D" id="3.40.605.10">
    <property type="entry name" value="Aldehyde Dehydrogenase, Chain A, domain 1"/>
    <property type="match status" value="1"/>
</dbReference>
<dbReference type="RefSeq" id="WP_233369777.1">
    <property type="nucleotide sequence ID" value="NZ_JAJTWU010000001.1"/>
</dbReference>
<dbReference type="InterPro" id="IPR015590">
    <property type="entry name" value="Aldehyde_DH_dom"/>
</dbReference>
<dbReference type="InterPro" id="IPR044151">
    <property type="entry name" value="ALDH_KGSADH"/>
</dbReference>
<dbReference type="PANTHER" id="PTHR43353:SF3">
    <property type="entry name" value="ALDEHYDE DEHYDROGENASE-RELATED"/>
    <property type="match status" value="1"/>
</dbReference>
<dbReference type="InterPro" id="IPR050740">
    <property type="entry name" value="Aldehyde_DH_Superfamily"/>
</dbReference>
<organism evidence="3 4">
    <name type="scientific">Pelomonas cellulosilytica</name>
    <dbReference type="NCBI Taxonomy" id="2906762"/>
    <lineage>
        <taxon>Bacteria</taxon>
        <taxon>Pseudomonadati</taxon>
        <taxon>Pseudomonadota</taxon>
        <taxon>Betaproteobacteria</taxon>
        <taxon>Burkholderiales</taxon>
        <taxon>Sphaerotilaceae</taxon>
        <taxon>Roseateles</taxon>
    </lineage>
</organism>
<evidence type="ECO:0000313" key="4">
    <source>
        <dbReference type="Proteomes" id="UP001200741"/>
    </source>
</evidence>
<keyword evidence="4" id="KW-1185">Reference proteome</keyword>
<dbReference type="SUPFAM" id="SSF53720">
    <property type="entry name" value="ALDH-like"/>
    <property type="match status" value="1"/>
</dbReference>
<dbReference type="InterPro" id="IPR016161">
    <property type="entry name" value="Ald_DH/histidinol_DH"/>
</dbReference>
<gene>
    <name evidence="3" type="ORF">LXT13_01220</name>
</gene>
<accession>A0ABS8XQD7</accession>
<dbReference type="Gene3D" id="3.40.309.10">
    <property type="entry name" value="Aldehyde Dehydrogenase, Chain A, domain 2"/>
    <property type="match status" value="1"/>
</dbReference>
<comment type="caution">
    <text evidence="3">The sequence shown here is derived from an EMBL/GenBank/DDBJ whole genome shotgun (WGS) entry which is preliminary data.</text>
</comment>